<name>A0A816Q3M6_BRANA</name>
<keyword evidence="1" id="KW-0812">Transmembrane</keyword>
<proteinExistence type="predicted"/>
<dbReference type="Proteomes" id="UP001295469">
    <property type="component" value="Chromosome C06"/>
</dbReference>
<keyword evidence="1" id="KW-1133">Transmembrane helix</keyword>
<gene>
    <name evidence="2" type="ORF">DARMORV10_C06P09370.1</name>
</gene>
<organism evidence="2">
    <name type="scientific">Brassica napus</name>
    <name type="common">Rape</name>
    <dbReference type="NCBI Taxonomy" id="3708"/>
    <lineage>
        <taxon>Eukaryota</taxon>
        <taxon>Viridiplantae</taxon>
        <taxon>Streptophyta</taxon>
        <taxon>Embryophyta</taxon>
        <taxon>Tracheophyta</taxon>
        <taxon>Spermatophyta</taxon>
        <taxon>Magnoliopsida</taxon>
        <taxon>eudicotyledons</taxon>
        <taxon>Gunneridae</taxon>
        <taxon>Pentapetalae</taxon>
        <taxon>rosids</taxon>
        <taxon>malvids</taxon>
        <taxon>Brassicales</taxon>
        <taxon>Brassicaceae</taxon>
        <taxon>Brassiceae</taxon>
        <taxon>Brassica</taxon>
    </lineage>
</organism>
<feature type="non-terminal residue" evidence="2">
    <location>
        <position position="1"/>
    </location>
</feature>
<evidence type="ECO:0000256" key="1">
    <source>
        <dbReference type="SAM" id="Phobius"/>
    </source>
</evidence>
<evidence type="ECO:0000313" key="2">
    <source>
        <dbReference type="EMBL" id="CAF2055879.1"/>
    </source>
</evidence>
<dbReference type="EMBL" id="HG994370">
    <property type="protein sequence ID" value="CAF2055879.1"/>
    <property type="molecule type" value="Genomic_DNA"/>
</dbReference>
<sequence>CIVSKWLNFLLCDTCGSKACCFVMFCSVYLLFVMILCYLV</sequence>
<keyword evidence="1" id="KW-0472">Membrane</keyword>
<protein>
    <submittedName>
        <fullName evidence="2">(rape) hypothetical protein</fullName>
    </submittedName>
</protein>
<feature type="transmembrane region" description="Helical" evidence="1">
    <location>
        <begin position="16"/>
        <end position="39"/>
    </location>
</feature>
<dbReference type="AlphaFoldDB" id="A0A816Q3M6"/>
<accession>A0A816Q3M6</accession>
<reference evidence="2" key="1">
    <citation type="submission" date="2021-01" db="EMBL/GenBank/DDBJ databases">
        <authorList>
            <consortium name="Genoscope - CEA"/>
            <person name="William W."/>
        </authorList>
    </citation>
    <scope>NUCLEOTIDE SEQUENCE</scope>
</reference>